<feature type="compositionally biased region" description="Basic and acidic residues" evidence="1">
    <location>
        <begin position="421"/>
        <end position="430"/>
    </location>
</feature>
<evidence type="ECO:0000256" key="1">
    <source>
        <dbReference type="SAM" id="MobiDB-lite"/>
    </source>
</evidence>
<protein>
    <recommendedName>
        <fullName evidence="3">Phage integrase</fullName>
    </recommendedName>
</protein>
<dbReference type="OrthoDB" id="8883268at2"/>
<accession>Q46N09</accession>
<keyword evidence="2" id="KW-0614">Plasmid</keyword>
<dbReference type="KEGG" id="reu:Reut_C6147"/>
<name>Q46N09_CUPPJ</name>
<evidence type="ECO:0000313" key="2">
    <source>
        <dbReference type="EMBL" id="AAZ65466.1"/>
    </source>
</evidence>
<gene>
    <name evidence="2" type="ordered locus">Reut_C6147</name>
</gene>
<feature type="compositionally biased region" description="Basic and acidic residues" evidence="1">
    <location>
        <begin position="437"/>
        <end position="447"/>
    </location>
</feature>
<sequence length="447" mass="49733">MIDCEEEFGHGGQSENCLESGHMEGTQRRWVTLERNFDFRSPAERGLIPDYVLTQMNHRPDGLPQDQIQVAGRTDAGVDGTRFGARRRHDVPATSGTTFGPTPPRVSDRMLRRYRWAVDSLWRLAVAHDEGAARYRPVSPLEIVDLLLSRVPEIRNTTFNTTRSAILYWLDGIPEHPDAMQARIILLTGCPKDGFKGAKPGTTSTRYSMKSTRARTFAMRDFNRLLKYIDQRAGVFSNQLAAGSLVGAWLRAGLATGLRPVEWVSAVWTDETHARLRVTTAKQRRAEADWTAGLARLEIELDPVSGEEAYAPAKTREVNVDKSARADVDNFMQKLGALMDAGEEFPTIYSRAKQYLWRSSIAVFGKDGARFTLYQMRGQFGANRKARQGVAATAEEMGNSRSKAVSFYGKAIYAHGTARGGGDKPNDQERNSNSATRDLREKDAGGV</sequence>
<dbReference type="eggNOG" id="ENOG50346US">
    <property type="taxonomic scope" value="Bacteria"/>
</dbReference>
<proteinExistence type="predicted"/>
<dbReference type="HOGENOM" id="CLU_612117_0_0_4"/>
<geneLocation type="plasmid" evidence="2">
    <name>megaplasmid</name>
</geneLocation>
<organism evidence="2">
    <name type="scientific">Cupriavidus pinatubonensis (strain JMP 134 / LMG 1197)</name>
    <name type="common">Cupriavidus necator (strain JMP 134)</name>
    <dbReference type="NCBI Taxonomy" id="264198"/>
    <lineage>
        <taxon>Bacteria</taxon>
        <taxon>Pseudomonadati</taxon>
        <taxon>Pseudomonadota</taxon>
        <taxon>Betaproteobacteria</taxon>
        <taxon>Burkholderiales</taxon>
        <taxon>Burkholderiaceae</taxon>
        <taxon>Cupriavidus</taxon>
    </lineage>
</organism>
<evidence type="ECO:0008006" key="3">
    <source>
        <dbReference type="Google" id="ProtNLM"/>
    </source>
</evidence>
<dbReference type="EMBL" id="CP000092">
    <property type="protein sequence ID" value="AAZ65466.1"/>
    <property type="molecule type" value="Genomic_DNA"/>
</dbReference>
<feature type="region of interest" description="Disordered" evidence="1">
    <location>
        <begin position="416"/>
        <end position="447"/>
    </location>
</feature>
<dbReference type="AlphaFoldDB" id="Q46N09"/>
<reference evidence="2" key="1">
    <citation type="submission" date="2005-08" db="EMBL/GenBank/DDBJ databases">
        <title>Complete sequence of a megaplasmid of Ralstonia eutropha JMP134.</title>
        <authorList>
            <person name="Copeland A."/>
            <person name="Lucas S."/>
            <person name="Lapidus A."/>
            <person name="Barry K."/>
            <person name="Detter J.C."/>
            <person name="Glavina T."/>
            <person name="Hammon N."/>
            <person name="Israni S."/>
            <person name="Pitluck S."/>
            <person name="Goltsman E."/>
            <person name="Martinez M."/>
            <person name="Vergez L."/>
            <person name="Larimer F."/>
            <person name="Land M."/>
            <person name="Lykidis A."/>
            <person name="Richardson P."/>
        </authorList>
    </citation>
    <scope>NUCLEOTIDE SEQUENCE [LARGE SCALE GENOMIC DNA]</scope>
    <source>
        <strain evidence="2">JMP134</strain>
        <plasmid evidence="2">megaplasmid</plasmid>
    </source>
</reference>